<protein>
    <recommendedName>
        <fullName evidence="6">Aminoacyl-transfer RNA synthetases class-II family profile domain-containing protein</fullName>
    </recommendedName>
</protein>
<keyword evidence="1" id="KW-0436">Ligase</keyword>
<evidence type="ECO:0000313" key="7">
    <source>
        <dbReference type="EMBL" id="XFO67114.1"/>
    </source>
</evidence>
<dbReference type="InterPro" id="IPR045864">
    <property type="entry name" value="aa-tRNA-synth_II/BPL/LPL"/>
</dbReference>
<evidence type="ECO:0000256" key="2">
    <source>
        <dbReference type="ARBA" id="ARBA00022741"/>
    </source>
</evidence>
<evidence type="ECO:0000313" key="8">
    <source>
        <dbReference type="Proteomes" id="UP000216752"/>
    </source>
</evidence>
<accession>A0ABZ3IN82</accession>
<evidence type="ECO:0000256" key="3">
    <source>
        <dbReference type="ARBA" id="ARBA00022840"/>
    </source>
</evidence>
<proteinExistence type="predicted"/>
<dbReference type="RefSeq" id="WP_094605219.1">
    <property type="nucleotide sequence ID" value="NZ_CP155573.1"/>
</dbReference>
<gene>
    <name evidence="7" type="ORF">SPSIL_032930</name>
</gene>
<dbReference type="InterPro" id="IPR036621">
    <property type="entry name" value="Anticodon-bd_dom_sf"/>
</dbReference>
<evidence type="ECO:0000259" key="6">
    <source>
        <dbReference type="PROSITE" id="PS50862"/>
    </source>
</evidence>
<keyword evidence="5" id="KW-0030">Aminoacyl-tRNA synthetase</keyword>
<dbReference type="InterPro" id="IPR002314">
    <property type="entry name" value="aa-tRNA-synt_IIb"/>
</dbReference>
<dbReference type="Pfam" id="PF00587">
    <property type="entry name" value="tRNA-synt_2b"/>
    <property type="match status" value="1"/>
</dbReference>
<keyword evidence="2" id="KW-0547">Nucleotide-binding</keyword>
<keyword evidence="4" id="KW-0648">Protein biosynthesis</keyword>
<dbReference type="PANTHER" id="PTHR11451">
    <property type="entry name" value="THREONINE-TRNA LIGASE"/>
    <property type="match status" value="1"/>
</dbReference>
<evidence type="ECO:0000256" key="1">
    <source>
        <dbReference type="ARBA" id="ARBA00022598"/>
    </source>
</evidence>
<dbReference type="InterPro" id="IPR006195">
    <property type="entry name" value="aa-tRNA-synth_II"/>
</dbReference>
<dbReference type="EMBL" id="CP155573">
    <property type="protein sequence ID" value="XFO67114.1"/>
    <property type="molecule type" value="Genomic_DNA"/>
</dbReference>
<keyword evidence="3" id="KW-0067">ATP-binding</keyword>
<dbReference type="Gene3D" id="3.40.50.800">
    <property type="entry name" value="Anticodon-binding domain"/>
    <property type="match status" value="1"/>
</dbReference>
<dbReference type="PANTHER" id="PTHR11451:SF44">
    <property type="entry name" value="THREONINE--TRNA LIGASE, CHLOROPLASTIC_MITOCHONDRIAL 2"/>
    <property type="match status" value="1"/>
</dbReference>
<reference evidence="7" key="1">
    <citation type="submission" date="2024-05" db="EMBL/GenBank/DDBJ databases">
        <title>Isolation and characterization of Sporomusa carbonis sp. nov., a carboxydotrophic hydrogenogen in the genus of Sporomusa isolated from a charcoal burning pile.</title>
        <authorList>
            <person name="Boeer T."/>
            <person name="Rosenbaum F."/>
            <person name="Eysell L."/>
            <person name="Mueller V."/>
            <person name="Daniel R."/>
            <person name="Poehlein A."/>
        </authorList>
    </citation>
    <scope>NUCLEOTIDE SEQUENCE [LARGE SCALE GENOMIC DNA]</scope>
    <source>
        <strain evidence="7">DSM 10669</strain>
    </source>
</reference>
<name>A0ABZ3IN82_9FIRM</name>
<feature type="domain" description="Aminoacyl-transfer RNA synthetases class-II family profile" evidence="6">
    <location>
        <begin position="85"/>
        <end position="316"/>
    </location>
</feature>
<dbReference type="SUPFAM" id="SSF52954">
    <property type="entry name" value="Class II aaRS ABD-related"/>
    <property type="match status" value="1"/>
</dbReference>
<dbReference type="Proteomes" id="UP000216752">
    <property type="component" value="Chromosome"/>
</dbReference>
<dbReference type="PROSITE" id="PS50862">
    <property type="entry name" value="AA_TRNA_LIGASE_II"/>
    <property type="match status" value="1"/>
</dbReference>
<sequence>MRILNIDGTITTTTTTKILNKLAGEKQEDDFVNKYDLNIEKLKIVTQDPTSGKGHYIFLPRGAILFNLIKEYIYGLYADLECFYIEAPVLTDFENLAVANHVEQSGENTYHTNSSGRHLVTKIGVLYSQLGLVGENGLSSSHLPLKLFEMTKCCRLEERYSPLRRACEFTMIDMHELFNNLNESLDESLQIHKKILELASEFNLDFYCTYKVTNDFLEKNLEWILQLVRLHEREALLLEANPRKGRPINVEYHFDVGEGNPLEVSAFQLDYDNPIKFGILKEDGSNPIVLHANIIGSIERFMYAILSRIIDRGCFPMWLAPEQVRLIPDSVDDLELCIKYASMLNKESLRVTIDDQLQCSMEQRYALAKESMIPVIVHVRAENASILQAPSFYNYTDFRLKEFTEQVKLETKGKPFMRATYPHRLSQWPGYF</sequence>
<keyword evidence="8" id="KW-1185">Reference proteome</keyword>
<evidence type="ECO:0000256" key="4">
    <source>
        <dbReference type="ARBA" id="ARBA00022917"/>
    </source>
</evidence>
<evidence type="ECO:0000256" key="5">
    <source>
        <dbReference type="ARBA" id="ARBA00023146"/>
    </source>
</evidence>
<dbReference type="Gene3D" id="3.30.930.10">
    <property type="entry name" value="Bira Bifunctional Protein, Domain 2"/>
    <property type="match status" value="1"/>
</dbReference>
<dbReference type="SUPFAM" id="SSF55681">
    <property type="entry name" value="Class II aaRS and biotin synthetases"/>
    <property type="match status" value="1"/>
</dbReference>
<organism evidence="7 8">
    <name type="scientific">Sporomusa silvacetica DSM 10669</name>
    <dbReference type="NCBI Taxonomy" id="1123289"/>
    <lineage>
        <taxon>Bacteria</taxon>
        <taxon>Bacillati</taxon>
        <taxon>Bacillota</taxon>
        <taxon>Negativicutes</taxon>
        <taxon>Selenomonadales</taxon>
        <taxon>Sporomusaceae</taxon>
        <taxon>Sporomusa</taxon>
    </lineage>
</organism>